<dbReference type="Gene3D" id="3.90.1200.10">
    <property type="match status" value="1"/>
</dbReference>
<sequence length="352" mass="38129">MPAPCSDALLRLVQRATGHLPSSVVPLPGGASSRRYLRVATPAGTVVAMVMPGAEREGAAAGAAPAGWLSAPAQWPFLEVHALLRERGVRVPAVLAEDCARGLVLLEDLGDRTLSVLVEREPALRAEVYALAVRDLARAQRALASLPRGSVVASGALDATLLRWELDHFRAWALDARGLRLGEAARAEFDAVSERLARRIAAWPRVFVHRDYQSRNLMVLGGPGGGLEIAWLDFQDALLGPRAYDLATLLTDCFQDLDRPFIEARLDDYAAAAGLDRPARDALGRELDVIAVQRKLKDAGRFVFLDRIGADPGLLRYVAPALARARAALERLRDDEDMRALARILARVIAPS</sequence>
<dbReference type="Proteomes" id="UP000238348">
    <property type="component" value="Chromosome"/>
</dbReference>
<dbReference type="OrthoDB" id="9809275at2"/>
<dbReference type="InterPro" id="IPR011009">
    <property type="entry name" value="Kinase-like_dom_sf"/>
</dbReference>
<gene>
    <name evidence="2" type="ORF">SOCE26_100770</name>
</gene>
<dbReference type="Gene3D" id="3.30.200.20">
    <property type="entry name" value="Phosphorylase Kinase, domain 1"/>
    <property type="match status" value="1"/>
</dbReference>
<dbReference type="EMBL" id="CP012673">
    <property type="protein sequence ID" value="AUX48539.1"/>
    <property type="molecule type" value="Genomic_DNA"/>
</dbReference>
<evidence type="ECO:0000259" key="1">
    <source>
        <dbReference type="Pfam" id="PF01636"/>
    </source>
</evidence>
<dbReference type="SUPFAM" id="SSF56112">
    <property type="entry name" value="Protein kinase-like (PK-like)"/>
    <property type="match status" value="1"/>
</dbReference>
<feature type="domain" description="Aminoglycoside phosphotransferase" evidence="1">
    <location>
        <begin position="24"/>
        <end position="276"/>
    </location>
</feature>
<reference evidence="2 3" key="1">
    <citation type="submission" date="2015-09" db="EMBL/GenBank/DDBJ databases">
        <title>Sorangium comparison.</title>
        <authorList>
            <person name="Zaburannyi N."/>
            <person name="Bunk B."/>
            <person name="Overmann J."/>
            <person name="Mueller R."/>
        </authorList>
    </citation>
    <scope>NUCLEOTIDE SEQUENCE [LARGE SCALE GENOMIC DNA]</scope>
    <source>
        <strain evidence="2 3">So ce26</strain>
    </source>
</reference>
<dbReference type="InterPro" id="IPR002575">
    <property type="entry name" value="Aminoglycoside_PTrfase"/>
</dbReference>
<name>A0A2L0FAS0_SORCE</name>
<dbReference type="AlphaFoldDB" id="A0A2L0FAS0"/>
<dbReference type="RefSeq" id="WP_104986380.1">
    <property type="nucleotide sequence ID" value="NZ_CP012673.1"/>
</dbReference>
<accession>A0A2L0FAS0</accession>
<organism evidence="2 3">
    <name type="scientific">Sorangium cellulosum</name>
    <name type="common">Polyangium cellulosum</name>
    <dbReference type="NCBI Taxonomy" id="56"/>
    <lineage>
        <taxon>Bacteria</taxon>
        <taxon>Pseudomonadati</taxon>
        <taxon>Myxococcota</taxon>
        <taxon>Polyangia</taxon>
        <taxon>Polyangiales</taxon>
        <taxon>Polyangiaceae</taxon>
        <taxon>Sorangium</taxon>
    </lineage>
</organism>
<proteinExistence type="predicted"/>
<evidence type="ECO:0000313" key="3">
    <source>
        <dbReference type="Proteomes" id="UP000238348"/>
    </source>
</evidence>
<evidence type="ECO:0000313" key="2">
    <source>
        <dbReference type="EMBL" id="AUX48539.1"/>
    </source>
</evidence>
<dbReference type="Pfam" id="PF01636">
    <property type="entry name" value="APH"/>
    <property type="match status" value="1"/>
</dbReference>
<protein>
    <recommendedName>
        <fullName evidence="1">Aminoglycoside phosphotransferase domain-containing protein</fullName>
    </recommendedName>
</protein>